<keyword evidence="3" id="KW-1185">Reference proteome</keyword>
<dbReference type="OrthoDB" id="5244605at2"/>
<dbReference type="RefSeq" id="WP_092506032.1">
    <property type="nucleotide sequence ID" value="NZ_LT629695.1"/>
</dbReference>
<dbReference type="EMBL" id="LT629695">
    <property type="protein sequence ID" value="SDH91357.1"/>
    <property type="molecule type" value="Genomic_DNA"/>
</dbReference>
<reference evidence="3" key="1">
    <citation type="submission" date="2016-10" db="EMBL/GenBank/DDBJ databases">
        <authorList>
            <person name="Varghese N."/>
            <person name="Submissions S."/>
        </authorList>
    </citation>
    <scope>NUCLEOTIDE SEQUENCE [LARGE SCALE GENOMIC DNA]</scope>
    <source>
        <strain evidence="3">DSM 22002</strain>
    </source>
</reference>
<dbReference type="Proteomes" id="UP000198822">
    <property type="component" value="Chromosome I"/>
</dbReference>
<dbReference type="AlphaFoldDB" id="A0A1G8GAD0"/>
<feature type="region of interest" description="Disordered" evidence="1">
    <location>
        <begin position="235"/>
        <end position="299"/>
    </location>
</feature>
<organism evidence="2 3">
    <name type="scientific">Agrococcus jejuensis</name>
    <dbReference type="NCBI Taxonomy" id="399736"/>
    <lineage>
        <taxon>Bacteria</taxon>
        <taxon>Bacillati</taxon>
        <taxon>Actinomycetota</taxon>
        <taxon>Actinomycetes</taxon>
        <taxon>Micrococcales</taxon>
        <taxon>Microbacteriaceae</taxon>
        <taxon>Agrococcus</taxon>
    </lineage>
</organism>
<accession>A0A1G8GAD0</accession>
<gene>
    <name evidence="2" type="ORF">SAMN04489720_2831</name>
</gene>
<evidence type="ECO:0000313" key="2">
    <source>
        <dbReference type="EMBL" id="SDH91357.1"/>
    </source>
</evidence>
<sequence>MTDGRHQQHEPQAQQDMGWLVKTIDAVVAKQRPLVVNHLREVRRRNPHITPEQLIARLEKQYLAAVSASGAAVGASAVAPGVGTAASLGLTVAETVAFLEASAFFAQAVTEVHGLHVRDPERSKALVMSLMLGSEGSSLVRRVTEQSLGRGAANDAFWGQLITTTLPSGFVANTIVDYLKRAFLKRMTAQTGKSMLGRALPFGIGAVVGGVGNHILGRHIVRNARDAFGPPPAWYDPDLEPLPKAQRPKRLPRSARDRMQQGYDANRKPGFGGALERLRRKPKDDGAPEGDQPGDEPTQ</sequence>
<evidence type="ECO:0000256" key="1">
    <source>
        <dbReference type="SAM" id="MobiDB-lite"/>
    </source>
</evidence>
<evidence type="ECO:0000313" key="3">
    <source>
        <dbReference type="Proteomes" id="UP000198822"/>
    </source>
</evidence>
<proteinExistence type="predicted"/>
<dbReference type="STRING" id="399736.SAMN04489720_2831"/>
<name>A0A1G8GAD0_9MICO</name>
<protein>
    <recommendedName>
        <fullName evidence="4">EcsC protein family protein</fullName>
    </recommendedName>
</protein>
<evidence type="ECO:0008006" key="4">
    <source>
        <dbReference type="Google" id="ProtNLM"/>
    </source>
</evidence>